<evidence type="ECO:0000313" key="1">
    <source>
        <dbReference type="Proteomes" id="UP000887579"/>
    </source>
</evidence>
<name>A0AC34GYG2_9BILA</name>
<evidence type="ECO:0000313" key="2">
    <source>
        <dbReference type="WBParaSite" id="ES5_v2.g9963.t1"/>
    </source>
</evidence>
<organism evidence="1 2">
    <name type="scientific">Panagrolaimus sp. ES5</name>
    <dbReference type="NCBI Taxonomy" id="591445"/>
    <lineage>
        <taxon>Eukaryota</taxon>
        <taxon>Metazoa</taxon>
        <taxon>Ecdysozoa</taxon>
        <taxon>Nematoda</taxon>
        <taxon>Chromadorea</taxon>
        <taxon>Rhabditida</taxon>
        <taxon>Tylenchina</taxon>
        <taxon>Panagrolaimomorpha</taxon>
        <taxon>Panagrolaimoidea</taxon>
        <taxon>Panagrolaimidae</taxon>
        <taxon>Panagrolaimus</taxon>
    </lineage>
</organism>
<dbReference type="Proteomes" id="UP000887579">
    <property type="component" value="Unplaced"/>
</dbReference>
<accession>A0AC34GYG2</accession>
<proteinExistence type="predicted"/>
<protein>
    <submittedName>
        <fullName evidence="2">Uncharacterized protein</fullName>
    </submittedName>
</protein>
<reference evidence="2" key="1">
    <citation type="submission" date="2022-11" db="UniProtKB">
        <authorList>
            <consortium name="WormBaseParasite"/>
        </authorList>
    </citation>
    <scope>IDENTIFICATION</scope>
</reference>
<sequence>NKSTKIDQYSDSLNLYDEAEKDVEKYKNNNINKSTLSLHISAYENSIESNGDNTVLTGKNAQKMQNSKHLFADSIIQNPFEFPRQQKEGKSVDPEMMQFKASQKLLNPNESLASNNGQVEANEKKLIASSGNPFDFPRQEDQDPQVPEISQFKSSQKLLNPNEEEFSLFANPNDPESGNTTFEELEALCEVADDFQESNMDLLPDSDDENALNDETFGGCGDVDQIPEDLSSFAALALKLEDIEDEQIRNNPSSSSSTTQKRPKDLGNPWTGMNAKASDDYQERAYKSQQEAVKATQSLWGQSPNASPRRDNFFSSSGYNRAPSPPKSASHALRSIPGGALTLDEIEHEQLMRTGAVHLGNTFPLTPGDRRTSINAPSSSHVANAIPHDLGNHSSDWVHPPLDDDHSKFSNQKKTFVTAEELERRLMEEFKEKKVHQQVNQNQHPPPPPLENDQGMNNMANMCPPGAKMPPMNPAQMAQMQQFFHWQQSMAAAAMASGAVPQNAMPPGFPPLMSPYGPPNPAMFAAMMASRMPFPPPPPGMPPMGPPPSGFGMPPQMNQRSQAGTPNNALHPQGATWASNSPMNRNTLSGVASPSGSTTSRRTRKEGMPSMRTITDFAVDPYAGFMSKKEREWLIKIQLIQCLGTGDKYNDDYYYTCWKKNNTLEKRPDSWKQPKIKSKYYNLEETYPSVYNPPTFSGVLGKPTNATTSFPRQCFKVLDIQPAEDDVESIVGSSSREINKRKLRTILLSIENGYMWQLECDDLLRKVPTVSADEAGDLFNEIHTKLNAIYTTTMDESHIPTTMVITKGRRLCIRILSLATSPLKAQILSNVFNTLRKYTRKVSIAPNNDFIQAALKTLVEIKENDLKEFFVKTDAERFQDTLVYSSFSQNLFTALLIACAKRAIHLEVIAPGSSIMKFLQSDRKMYNGLGAAYAEVFTSEDLSLLKKWLQKSLICSSGNVAGCFLVCLRDKNY</sequence>
<dbReference type="WBParaSite" id="ES5_v2.g9963.t1">
    <property type="protein sequence ID" value="ES5_v2.g9963.t1"/>
    <property type="gene ID" value="ES5_v2.g9963"/>
</dbReference>